<dbReference type="NCBIfam" id="TIGR00194">
    <property type="entry name" value="uvrC"/>
    <property type="match status" value="1"/>
</dbReference>
<dbReference type="Gene3D" id="1.10.150.20">
    <property type="entry name" value="5' to 3' exonuclease, C-terminal subdomain"/>
    <property type="match status" value="1"/>
</dbReference>
<dbReference type="InterPro" id="IPR003583">
    <property type="entry name" value="Hlx-hairpin-Hlx_DNA-bd_motif"/>
</dbReference>
<evidence type="ECO:0000313" key="9">
    <source>
        <dbReference type="EMBL" id="SUZ69191.1"/>
    </source>
</evidence>
<evidence type="ECO:0000256" key="4">
    <source>
        <dbReference type="ARBA" id="ARBA00022881"/>
    </source>
</evidence>
<dbReference type="Pfam" id="PF01541">
    <property type="entry name" value="GIY-YIG"/>
    <property type="match status" value="1"/>
</dbReference>
<dbReference type="Gene3D" id="3.40.1440.10">
    <property type="entry name" value="GIY-YIG endonuclease"/>
    <property type="match status" value="1"/>
</dbReference>
<dbReference type="EMBL" id="UINC01001055">
    <property type="protein sequence ID" value="SUZ69191.1"/>
    <property type="molecule type" value="Genomic_DNA"/>
</dbReference>
<dbReference type="PROSITE" id="PS50165">
    <property type="entry name" value="UVRC"/>
    <property type="match status" value="1"/>
</dbReference>
<evidence type="ECO:0008006" key="10">
    <source>
        <dbReference type="Google" id="ProtNLM"/>
    </source>
</evidence>
<evidence type="ECO:0000256" key="1">
    <source>
        <dbReference type="ARBA" id="ARBA00022490"/>
    </source>
</evidence>
<dbReference type="Pfam" id="PF14520">
    <property type="entry name" value="HHH_5"/>
    <property type="match status" value="1"/>
</dbReference>
<name>A0A381PQ78_9ZZZZ</name>
<keyword evidence="3" id="KW-0228">DNA excision</keyword>
<dbReference type="CDD" id="cd10434">
    <property type="entry name" value="GIY-YIG_UvrC_Cho"/>
    <property type="match status" value="1"/>
</dbReference>
<keyword evidence="4" id="KW-0267">Excision nuclease</keyword>
<dbReference type="SUPFAM" id="SSF46600">
    <property type="entry name" value="C-terminal UvrC-binding domain of UvrB"/>
    <property type="match status" value="1"/>
</dbReference>
<dbReference type="SMART" id="SM00465">
    <property type="entry name" value="GIYc"/>
    <property type="match status" value="1"/>
</dbReference>
<evidence type="ECO:0000256" key="2">
    <source>
        <dbReference type="ARBA" id="ARBA00022763"/>
    </source>
</evidence>
<reference evidence="9" key="1">
    <citation type="submission" date="2018-05" db="EMBL/GenBank/DDBJ databases">
        <authorList>
            <person name="Lanie J.A."/>
            <person name="Ng W.-L."/>
            <person name="Kazmierczak K.M."/>
            <person name="Andrzejewski T.M."/>
            <person name="Davidsen T.M."/>
            <person name="Wayne K.J."/>
            <person name="Tettelin H."/>
            <person name="Glass J.I."/>
            <person name="Rusch D."/>
            <person name="Podicherti R."/>
            <person name="Tsui H.-C.T."/>
            <person name="Winkler M.E."/>
        </authorList>
    </citation>
    <scope>NUCLEOTIDE SEQUENCE</scope>
</reference>
<dbReference type="Gene3D" id="3.30.420.340">
    <property type="entry name" value="UvrC, RNAse H endonuclease domain"/>
    <property type="match status" value="1"/>
</dbReference>
<dbReference type="PANTHER" id="PTHR30562:SF1">
    <property type="entry name" value="UVRABC SYSTEM PROTEIN C"/>
    <property type="match status" value="1"/>
</dbReference>
<dbReference type="InterPro" id="IPR004791">
    <property type="entry name" value="UvrC"/>
</dbReference>
<dbReference type="InterPro" id="IPR001162">
    <property type="entry name" value="UvrC_RNase_H_dom"/>
</dbReference>
<dbReference type="GO" id="GO:0006289">
    <property type="term" value="P:nucleotide-excision repair"/>
    <property type="evidence" value="ECO:0007669"/>
    <property type="project" value="InterPro"/>
</dbReference>
<feature type="domain" description="UVR" evidence="6">
    <location>
        <begin position="204"/>
        <end position="239"/>
    </location>
</feature>
<dbReference type="InterPro" id="IPR038476">
    <property type="entry name" value="UvrC_RNase_H_dom_sf"/>
</dbReference>
<dbReference type="HAMAP" id="MF_00203">
    <property type="entry name" value="UvrC"/>
    <property type="match status" value="1"/>
</dbReference>
<keyword evidence="2" id="KW-0227">DNA damage</keyword>
<feature type="domain" description="UvrC family homology region profile" evidence="8">
    <location>
        <begin position="255"/>
        <end position="495"/>
    </location>
</feature>
<dbReference type="PROSITE" id="PS50151">
    <property type="entry name" value="UVR"/>
    <property type="match status" value="1"/>
</dbReference>
<feature type="domain" description="GIY-YIG" evidence="7">
    <location>
        <begin position="15"/>
        <end position="93"/>
    </location>
</feature>
<dbReference type="FunFam" id="3.40.1440.10:FF:000001">
    <property type="entry name" value="UvrABC system protein C"/>
    <property type="match status" value="1"/>
</dbReference>
<dbReference type="SUPFAM" id="SSF82771">
    <property type="entry name" value="GIY-YIG endonuclease"/>
    <property type="match status" value="1"/>
</dbReference>
<evidence type="ECO:0000259" key="8">
    <source>
        <dbReference type="PROSITE" id="PS50165"/>
    </source>
</evidence>
<dbReference type="Pfam" id="PF02151">
    <property type="entry name" value="UVR"/>
    <property type="match status" value="1"/>
</dbReference>
<accession>A0A381PQ78</accession>
<dbReference type="InterPro" id="IPR035901">
    <property type="entry name" value="GIY-YIG_endonuc_sf"/>
</dbReference>
<evidence type="ECO:0000259" key="6">
    <source>
        <dbReference type="PROSITE" id="PS50151"/>
    </source>
</evidence>
<sequence>VVELVLQDQLKNLPTRPGVYLFKDAGGEVVYVGKAGSLRSRVRSYFRASRQPPKTQEMMRHVVSLETIIVGSEAEALILEANLIKEYQPRFNIQLRDDKRYPYIKVTTMEPFPRVFVTRKLHDDGSRYFGPYTSVGLMRDALDVIKRLYTVRSCSYDLPREAPDRPCLDYHIGRCLAPCVDLQDQASYGEMIGEILKILDGDTEGVRGRVEGLMQEASEALEFERAARLRDVLSGLDALARQQRVERLRGGDYDVVGLARDGDLAATVVLRIRSGVLLGRDTQRFSDIGDESDASLITTFASRYYLSGGTGRTLQATRRASRLPGEILIPANFDDRELVEDILSDEAGRRIRLHAPKKGTKVRLAELAADNARHALEDRLTALEQIEDRAEAVLYDLRDRLDLKIVPRLIVCFDISHHQGSDTVGSAVVFENGAPKKSEYRHMRVKGDWGNDDYRSMTEVVSRYFQRRMNEERPLPDLLVVDGGKGQLGAARGALDDIGVTDVALAALAKREEVIFRPDQSDPIRLGRTNPALHLLQRLRNEAHRFAVSYNRKLRSKRTLRSDLSQIPGIGPERQKLLLSRFGSVRGVRAVTAPEIARLPGISETLAVRILTYLGN</sequence>
<dbReference type="AlphaFoldDB" id="A0A381PQ78"/>
<dbReference type="InterPro" id="IPR047296">
    <property type="entry name" value="GIY-YIG_UvrC_Cho"/>
</dbReference>
<keyword evidence="5" id="KW-0234">DNA repair</keyword>
<dbReference type="Gene3D" id="4.10.860.10">
    <property type="entry name" value="UVR domain"/>
    <property type="match status" value="1"/>
</dbReference>
<keyword evidence="1" id="KW-0963">Cytoplasm</keyword>
<dbReference type="InterPro" id="IPR036876">
    <property type="entry name" value="UVR_dom_sf"/>
</dbReference>
<dbReference type="InterPro" id="IPR000305">
    <property type="entry name" value="GIY-YIG_endonuc"/>
</dbReference>
<dbReference type="PANTHER" id="PTHR30562">
    <property type="entry name" value="UVRC/OXIDOREDUCTASE"/>
    <property type="match status" value="1"/>
</dbReference>
<dbReference type="Pfam" id="PF22920">
    <property type="entry name" value="UvrC_RNaseH"/>
    <property type="match status" value="1"/>
</dbReference>
<dbReference type="Pfam" id="PF08459">
    <property type="entry name" value="UvrC_RNaseH_dom"/>
    <property type="match status" value="1"/>
</dbReference>
<dbReference type="GO" id="GO:0009380">
    <property type="term" value="C:excinuclease repair complex"/>
    <property type="evidence" value="ECO:0007669"/>
    <property type="project" value="InterPro"/>
</dbReference>
<dbReference type="InterPro" id="IPR010994">
    <property type="entry name" value="RuvA_2-like"/>
</dbReference>
<dbReference type="NCBIfam" id="NF001824">
    <property type="entry name" value="PRK00558.1-5"/>
    <property type="match status" value="1"/>
</dbReference>
<dbReference type="GO" id="GO:0009381">
    <property type="term" value="F:excinuclease ABC activity"/>
    <property type="evidence" value="ECO:0007669"/>
    <property type="project" value="InterPro"/>
</dbReference>
<evidence type="ECO:0000259" key="7">
    <source>
        <dbReference type="PROSITE" id="PS50164"/>
    </source>
</evidence>
<proteinExistence type="inferred from homology"/>
<organism evidence="9">
    <name type="scientific">marine metagenome</name>
    <dbReference type="NCBI Taxonomy" id="408172"/>
    <lineage>
        <taxon>unclassified sequences</taxon>
        <taxon>metagenomes</taxon>
        <taxon>ecological metagenomes</taxon>
    </lineage>
</organism>
<protein>
    <recommendedName>
        <fullName evidence="10">Excinuclease ABC subunit C</fullName>
    </recommendedName>
</protein>
<dbReference type="PROSITE" id="PS50164">
    <property type="entry name" value="GIY_YIG"/>
    <property type="match status" value="1"/>
</dbReference>
<dbReference type="InterPro" id="IPR001943">
    <property type="entry name" value="UVR_dom"/>
</dbReference>
<dbReference type="SMART" id="SM00278">
    <property type="entry name" value="HhH1"/>
    <property type="match status" value="2"/>
</dbReference>
<evidence type="ECO:0000256" key="3">
    <source>
        <dbReference type="ARBA" id="ARBA00022769"/>
    </source>
</evidence>
<gene>
    <name evidence="9" type="ORF">METZ01_LOCUS22045</name>
</gene>
<dbReference type="GO" id="GO:0003677">
    <property type="term" value="F:DNA binding"/>
    <property type="evidence" value="ECO:0007669"/>
    <property type="project" value="InterPro"/>
</dbReference>
<evidence type="ECO:0000256" key="5">
    <source>
        <dbReference type="ARBA" id="ARBA00023204"/>
    </source>
</evidence>
<dbReference type="SUPFAM" id="SSF47781">
    <property type="entry name" value="RuvA domain 2-like"/>
    <property type="match status" value="1"/>
</dbReference>
<dbReference type="InterPro" id="IPR050066">
    <property type="entry name" value="UvrABC_protein_C"/>
</dbReference>
<feature type="non-terminal residue" evidence="9">
    <location>
        <position position="1"/>
    </location>
</feature>